<evidence type="ECO:0000256" key="1">
    <source>
        <dbReference type="SAM" id="Phobius"/>
    </source>
</evidence>
<proteinExistence type="predicted"/>
<sequence length="137" mass="15882">MLAPDDPTHAPLEGTCNRACLNRNSVTGWWWTNRSPQDGSLRRFRCCKFVSIRKWYGMHIQPRFGQPLLVVHSFTLLYHFSLFVILSSQRRLVFPKGLCPKCHRNGLANGRHCCTTNRRQLPFIRALLLRSSFAVLL</sequence>
<protein>
    <submittedName>
        <fullName evidence="2">Uncharacterized protein</fullName>
    </submittedName>
</protein>
<gene>
    <name evidence="2" type="ORF">EGYM00163_LOCUS42480</name>
</gene>
<keyword evidence="1" id="KW-0472">Membrane</keyword>
<dbReference type="AlphaFoldDB" id="A0A7S4LIF0"/>
<name>A0A7S4LIF0_9EUGL</name>
<reference evidence="2" key="1">
    <citation type="submission" date="2021-01" db="EMBL/GenBank/DDBJ databases">
        <authorList>
            <person name="Corre E."/>
            <person name="Pelletier E."/>
            <person name="Niang G."/>
            <person name="Scheremetjew M."/>
            <person name="Finn R."/>
            <person name="Kale V."/>
            <person name="Holt S."/>
            <person name="Cochrane G."/>
            <person name="Meng A."/>
            <person name="Brown T."/>
            <person name="Cohen L."/>
        </authorList>
    </citation>
    <scope>NUCLEOTIDE SEQUENCE</scope>
    <source>
        <strain evidence="2">CCMP1594</strain>
    </source>
</reference>
<evidence type="ECO:0000313" key="2">
    <source>
        <dbReference type="EMBL" id="CAE0831198.1"/>
    </source>
</evidence>
<keyword evidence="1" id="KW-1133">Transmembrane helix</keyword>
<organism evidence="2">
    <name type="scientific">Eutreptiella gymnastica</name>
    <dbReference type="NCBI Taxonomy" id="73025"/>
    <lineage>
        <taxon>Eukaryota</taxon>
        <taxon>Discoba</taxon>
        <taxon>Euglenozoa</taxon>
        <taxon>Euglenida</taxon>
        <taxon>Spirocuta</taxon>
        <taxon>Euglenophyceae</taxon>
        <taxon>Eutreptiales</taxon>
        <taxon>Eutreptiaceae</taxon>
        <taxon>Eutreptiella</taxon>
    </lineage>
</organism>
<dbReference type="EMBL" id="HBJA01123381">
    <property type="protein sequence ID" value="CAE0831198.1"/>
    <property type="molecule type" value="Transcribed_RNA"/>
</dbReference>
<feature type="transmembrane region" description="Helical" evidence="1">
    <location>
        <begin position="64"/>
        <end position="86"/>
    </location>
</feature>
<keyword evidence="1" id="KW-0812">Transmembrane</keyword>
<accession>A0A7S4LIF0</accession>